<evidence type="ECO:0000256" key="1">
    <source>
        <dbReference type="ARBA" id="ARBA00008183"/>
    </source>
</evidence>
<keyword evidence="2" id="KW-0479">Metal-binding</keyword>
<keyword evidence="3" id="KW-0408">Iron</keyword>
<organism evidence="4">
    <name type="scientific">hydrothermal vent metagenome</name>
    <dbReference type="NCBI Taxonomy" id="652676"/>
    <lineage>
        <taxon>unclassified sequences</taxon>
        <taxon>metagenomes</taxon>
        <taxon>ecological metagenomes</taxon>
    </lineage>
</organism>
<dbReference type="GO" id="GO:0008198">
    <property type="term" value="F:ferrous iron binding"/>
    <property type="evidence" value="ECO:0007669"/>
    <property type="project" value="TreeGrafter"/>
</dbReference>
<dbReference type="SUPFAM" id="SSF55387">
    <property type="entry name" value="Frataxin/Nqo15-like"/>
    <property type="match status" value="1"/>
</dbReference>
<evidence type="ECO:0000256" key="3">
    <source>
        <dbReference type="ARBA" id="ARBA00023004"/>
    </source>
</evidence>
<dbReference type="PANTHER" id="PTHR16821">
    <property type="entry name" value="FRATAXIN"/>
    <property type="match status" value="1"/>
</dbReference>
<dbReference type="InterPro" id="IPR047584">
    <property type="entry name" value="CyaY"/>
</dbReference>
<protein>
    <submittedName>
        <fullName evidence="4">Frataxin homolog CyaY, facilitates Fe-S cluster assembly, interacts with IscS</fullName>
    </submittedName>
</protein>
<name>A0A3B1BAG4_9ZZZZ</name>
<dbReference type="Pfam" id="PF01491">
    <property type="entry name" value="Frataxin_Cyay"/>
    <property type="match status" value="1"/>
</dbReference>
<dbReference type="EMBL" id="UOFY01000027">
    <property type="protein sequence ID" value="VAX08418.1"/>
    <property type="molecule type" value="Genomic_DNA"/>
</dbReference>
<dbReference type="PANTHER" id="PTHR16821:SF2">
    <property type="entry name" value="FRATAXIN, MITOCHONDRIAL"/>
    <property type="match status" value="1"/>
</dbReference>
<dbReference type="PROSITE" id="PS50810">
    <property type="entry name" value="FRATAXIN_2"/>
    <property type="match status" value="1"/>
</dbReference>
<dbReference type="PROSITE" id="PS01344">
    <property type="entry name" value="FRATAXIN_1"/>
    <property type="match status" value="1"/>
</dbReference>
<dbReference type="AlphaFoldDB" id="A0A3B1BAG4"/>
<sequence length="111" mass="12487">MDESRFNQTVDELLMSIEDAVESLIDETDADIDLESAGGILTLSFEDNSKIIINRQTPLHQVWVATRAGGFHFNFDLDTQQWRDEKSQAELFADLSQHCSTSLGKKVSLNP</sequence>
<evidence type="ECO:0000256" key="2">
    <source>
        <dbReference type="ARBA" id="ARBA00022723"/>
    </source>
</evidence>
<proteinExistence type="inferred from homology"/>
<gene>
    <name evidence="4" type="ORF">MNBD_GAMMA25-565</name>
</gene>
<accession>A0A3B1BAG4</accession>
<dbReference type="NCBIfam" id="TIGR03421">
    <property type="entry name" value="FeS_CyaY"/>
    <property type="match status" value="1"/>
</dbReference>
<evidence type="ECO:0000313" key="4">
    <source>
        <dbReference type="EMBL" id="VAX08418.1"/>
    </source>
</evidence>
<dbReference type="InterPro" id="IPR020895">
    <property type="entry name" value="Frataxin_CS"/>
</dbReference>
<reference evidence="4" key="1">
    <citation type="submission" date="2018-06" db="EMBL/GenBank/DDBJ databases">
        <authorList>
            <person name="Zhirakovskaya E."/>
        </authorList>
    </citation>
    <scope>NUCLEOTIDE SEQUENCE</scope>
</reference>
<dbReference type="GO" id="GO:0008199">
    <property type="term" value="F:ferric iron binding"/>
    <property type="evidence" value="ECO:0007669"/>
    <property type="project" value="InterPro"/>
</dbReference>
<dbReference type="InterPro" id="IPR036524">
    <property type="entry name" value="Frataxin/CyaY_sf"/>
</dbReference>
<dbReference type="Gene3D" id="3.30.920.10">
    <property type="entry name" value="Frataxin/CyaY"/>
    <property type="match status" value="1"/>
</dbReference>
<dbReference type="InterPro" id="IPR002908">
    <property type="entry name" value="Frataxin/CyaY"/>
</dbReference>
<dbReference type="SMART" id="SM01219">
    <property type="entry name" value="Frataxin_Cyay"/>
    <property type="match status" value="1"/>
</dbReference>
<dbReference type="GO" id="GO:0005829">
    <property type="term" value="C:cytosol"/>
    <property type="evidence" value="ECO:0007669"/>
    <property type="project" value="TreeGrafter"/>
</dbReference>
<dbReference type="GO" id="GO:0016226">
    <property type="term" value="P:iron-sulfur cluster assembly"/>
    <property type="evidence" value="ECO:0007669"/>
    <property type="project" value="InterPro"/>
</dbReference>
<comment type="similarity">
    <text evidence="1">Belongs to the frataxin family.</text>
</comment>
<dbReference type="HAMAP" id="MF_00142">
    <property type="entry name" value="CyaY"/>
    <property type="match status" value="1"/>
</dbReference>